<keyword evidence="3" id="KW-0067">ATP-binding</keyword>
<dbReference type="AlphaFoldDB" id="A0A0G4EKX3"/>
<keyword evidence="5" id="KW-1185">Reference proteome</keyword>
<protein>
    <recommendedName>
        <fullName evidence="6">AAA+ ATPase domain-containing protein</fullName>
    </recommendedName>
</protein>
<dbReference type="InterPro" id="IPR027417">
    <property type="entry name" value="P-loop_NTPase"/>
</dbReference>
<evidence type="ECO:0000313" key="5">
    <source>
        <dbReference type="Proteomes" id="UP000041254"/>
    </source>
</evidence>
<keyword evidence="2" id="KW-0378">Hydrolase</keyword>
<dbReference type="GO" id="GO:0017111">
    <property type="term" value="F:ribonucleoside triphosphate phosphatase activity"/>
    <property type="evidence" value="ECO:0007669"/>
    <property type="project" value="InterPro"/>
</dbReference>
<dbReference type="Proteomes" id="UP000041254">
    <property type="component" value="Unassembled WGS sequence"/>
</dbReference>
<dbReference type="GO" id="GO:0005524">
    <property type="term" value="F:ATP binding"/>
    <property type="evidence" value="ECO:0007669"/>
    <property type="project" value="UniProtKB-KW"/>
</dbReference>
<dbReference type="OMA" id="VTAVQNC"/>
<dbReference type="EMBL" id="CDMY01000255">
    <property type="protein sequence ID" value="CEL97271.1"/>
    <property type="molecule type" value="Genomic_DNA"/>
</dbReference>
<evidence type="ECO:0000256" key="3">
    <source>
        <dbReference type="ARBA" id="ARBA00022840"/>
    </source>
</evidence>
<dbReference type="Pfam" id="PF03266">
    <property type="entry name" value="NTPase_1"/>
    <property type="match status" value="1"/>
</dbReference>
<dbReference type="InParanoid" id="A0A0G4EKX3"/>
<proteinExistence type="predicted"/>
<evidence type="ECO:0000256" key="2">
    <source>
        <dbReference type="ARBA" id="ARBA00022801"/>
    </source>
</evidence>
<dbReference type="OrthoDB" id="449299at2759"/>
<organism evidence="4 5">
    <name type="scientific">Vitrella brassicaformis (strain CCMP3155)</name>
    <dbReference type="NCBI Taxonomy" id="1169540"/>
    <lineage>
        <taxon>Eukaryota</taxon>
        <taxon>Sar</taxon>
        <taxon>Alveolata</taxon>
        <taxon>Colpodellida</taxon>
        <taxon>Vitrellaceae</taxon>
        <taxon>Vitrella</taxon>
    </lineage>
</organism>
<dbReference type="STRING" id="1169540.A0A0G4EKX3"/>
<evidence type="ECO:0000313" key="4">
    <source>
        <dbReference type="EMBL" id="CEL97271.1"/>
    </source>
</evidence>
<keyword evidence="1" id="KW-0547">Nucleotide-binding</keyword>
<evidence type="ECO:0008006" key="6">
    <source>
        <dbReference type="Google" id="ProtNLM"/>
    </source>
</evidence>
<name>A0A0G4EKX3_VITBC</name>
<dbReference type="InterPro" id="IPR004948">
    <property type="entry name" value="Nuc-triphosphatase_THEP1"/>
</dbReference>
<dbReference type="PANTHER" id="PTHR43146:SF1">
    <property type="entry name" value="CANCER-RELATED NUCLEOSIDE-TRIPHOSPHATASE"/>
    <property type="match status" value="1"/>
</dbReference>
<dbReference type="VEuPathDB" id="CryptoDB:Vbra_12172"/>
<reference evidence="4 5" key="1">
    <citation type="submission" date="2014-11" db="EMBL/GenBank/DDBJ databases">
        <authorList>
            <person name="Zhu J."/>
            <person name="Qi W."/>
            <person name="Song R."/>
        </authorList>
    </citation>
    <scope>NUCLEOTIDE SEQUENCE [LARGE SCALE GENOMIC DNA]</scope>
</reference>
<sequence length="193" mass="21281">MRHIFITGQPGTGKTTMVQRCWQRLIDEQVVSPSFVRGFFTEECRQGGTRIGFDVVTADARRAPLARLGNTKPTVGKYSVDVGSFEALALPELESVTSLTGVSAEAPTLLLLDEIGKMELHSSLFWPAVKTALDSSVPTLGTVPMPRYGHTIAEVESVKSRDDVVLYKLTKENRDAMFDEIYEMVKSQIVATK</sequence>
<accession>A0A0G4EKX3</accession>
<dbReference type="Gene3D" id="3.40.50.300">
    <property type="entry name" value="P-loop containing nucleotide triphosphate hydrolases"/>
    <property type="match status" value="1"/>
</dbReference>
<dbReference type="SUPFAM" id="SSF52540">
    <property type="entry name" value="P-loop containing nucleoside triphosphate hydrolases"/>
    <property type="match status" value="1"/>
</dbReference>
<dbReference type="PANTHER" id="PTHR43146">
    <property type="entry name" value="CANCER-RELATED NUCLEOSIDE-TRIPHOSPHATASE"/>
    <property type="match status" value="1"/>
</dbReference>
<evidence type="ECO:0000256" key="1">
    <source>
        <dbReference type="ARBA" id="ARBA00022741"/>
    </source>
</evidence>
<gene>
    <name evidence="4" type="ORF">Vbra_12172</name>
</gene>